<evidence type="ECO:0000259" key="1">
    <source>
        <dbReference type="Pfam" id="PF00134"/>
    </source>
</evidence>
<dbReference type="OrthoDB" id="9983043at2759"/>
<feature type="domain" description="Cyclin N-terminal" evidence="1">
    <location>
        <begin position="43"/>
        <end position="150"/>
    </location>
</feature>
<dbReference type="Proteomes" id="UP000663891">
    <property type="component" value="Unassembled WGS sequence"/>
</dbReference>
<dbReference type="SUPFAM" id="SSF47954">
    <property type="entry name" value="Cyclin-like"/>
    <property type="match status" value="1"/>
</dbReference>
<proteinExistence type="predicted"/>
<dbReference type="Proteomes" id="UP000663881">
    <property type="component" value="Unassembled WGS sequence"/>
</dbReference>
<dbReference type="EMBL" id="CAJOAY010000124">
    <property type="protein sequence ID" value="CAF3548694.1"/>
    <property type="molecule type" value="Genomic_DNA"/>
</dbReference>
<sequence length="251" mass="28360">MISTPISCTSDYYSGSDFDYDDDVVKAAPQHHCSLNDTNIILQTLIQNQYQQSSSNISSTNKIQQSIQLLKLVQKYDLSNEIFIRANAILHKFLLSTKCVNNIDVSILIACLSLSTKLSQHSTHSSIPLFNSDSLILNENMICNALEWDIDMITPINYIEAMLLHVTDSSIKARVRELTYELIVLCLTDVRCIDLSSDSLAMSCLLMTSELLDCCEIIPKQTFLYIQDKNSLFETSLIFIRQILVNISSKK</sequence>
<dbReference type="InterPro" id="IPR006671">
    <property type="entry name" value="Cyclin_N"/>
</dbReference>
<comment type="caution">
    <text evidence="3">The sequence shown here is derived from an EMBL/GenBank/DDBJ whole genome shotgun (WGS) entry which is preliminary data.</text>
</comment>
<evidence type="ECO:0000313" key="3">
    <source>
        <dbReference type="EMBL" id="CAF3548694.1"/>
    </source>
</evidence>
<name>A0A818JWU0_9BILA</name>
<dbReference type="Gene3D" id="1.10.472.10">
    <property type="entry name" value="Cyclin-like"/>
    <property type="match status" value="2"/>
</dbReference>
<dbReference type="InterPro" id="IPR036915">
    <property type="entry name" value="Cyclin-like_sf"/>
</dbReference>
<reference evidence="3" key="1">
    <citation type="submission" date="2021-02" db="EMBL/GenBank/DDBJ databases">
        <authorList>
            <person name="Nowell W R."/>
        </authorList>
    </citation>
    <scope>NUCLEOTIDE SEQUENCE</scope>
</reference>
<dbReference type="AlphaFoldDB" id="A0A818JWU0"/>
<gene>
    <name evidence="3" type="ORF">OKA104_LOCUS3976</name>
    <name evidence="2" type="ORF">VCS650_LOCUS2387</name>
</gene>
<protein>
    <recommendedName>
        <fullName evidence="1">Cyclin N-terminal domain-containing protein</fullName>
    </recommendedName>
</protein>
<dbReference type="Pfam" id="PF00134">
    <property type="entry name" value="Cyclin_N"/>
    <property type="match status" value="1"/>
</dbReference>
<dbReference type="EMBL" id="CAJNON010000012">
    <property type="protein sequence ID" value="CAF0771359.1"/>
    <property type="molecule type" value="Genomic_DNA"/>
</dbReference>
<evidence type="ECO:0000313" key="2">
    <source>
        <dbReference type="EMBL" id="CAF0771359.1"/>
    </source>
</evidence>
<accession>A0A818JWU0</accession>
<evidence type="ECO:0000313" key="4">
    <source>
        <dbReference type="Proteomes" id="UP000663881"/>
    </source>
</evidence>
<organism evidence="3 4">
    <name type="scientific">Adineta steineri</name>
    <dbReference type="NCBI Taxonomy" id="433720"/>
    <lineage>
        <taxon>Eukaryota</taxon>
        <taxon>Metazoa</taxon>
        <taxon>Spiralia</taxon>
        <taxon>Gnathifera</taxon>
        <taxon>Rotifera</taxon>
        <taxon>Eurotatoria</taxon>
        <taxon>Bdelloidea</taxon>
        <taxon>Adinetida</taxon>
        <taxon>Adinetidae</taxon>
        <taxon>Adineta</taxon>
    </lineage>
</organism>